<dbReference type="InterPro" id="IPR013780">
    <property type="entry name" value="Glyco_hydro_b"/>
</dbReference>
<dbReference type="PANTHER" id="PTHR43576">
    <property type="entry name" value="ALPHA-L-ARABINOFURANOSIDASE C-RELATED"/>
    <property type="match status" value="1"/>
</dbReference>
<keyword evidence="2" id="KW-1185">Reference proteome</keyword>
<dbReference type="GO" id="GO:0000272">
    <property type="term" value="P:polysaccharide catabolic process"/>
    <property type="evidence" value="ECO:0007669"/>
    <property type="project" value="TreeGrafter"/>
</dbReference>
<dbReference type="SUPFAM" id="SSF49785">
    <property type="entry name" value="Galactose-binding domain-like"/>
    <property type="match status" value="1"/>
</dbReference>
<protein>
    <submittedName>
        <fullName evidence="1">Uncharacterized protein</fullName>
    </submittedName>
</protein>
<dbReference type="SUPFAM" id="SSF51445">
    <property type="entry name" value="(Trans)glycosidases"/>
    <property type="match status" value="1"/>
</dbReference>
<dbReference type="AlphaFoldDB" id="A0A286RBE0"/>
<dbReference type="EMBL" id="CP018477">
    <property type="protein sequence ID" value="ASV73257.1"/>
    <property type="molecule type" value="Genomic_DNA"/>
</dbReference>
<dbReference type="Gene3D" id="2.60.40.1180">
    <property type="entry name" value="Golgi alpha-mannosidase II"/>
    <property type="match status" value="1"/>
</dbReference>
<dbReference type="KEGG" id="ttf:THTE_0655"/>
<evidence type="ECO:0000313" key="2">
    <source>
        <dbReference type="Proteomes" id="UP000215086"/>
    </source>
</evidence>
<accession>A0A286RBE0</accession>
<evidence type="ECO:0000313" key="1">
    <source>
        <dbReference type="EMBL" id="ASV73257.1"/>
    </source>
</evidence>
<dbReference type="Gene3D" id="3.20.20.80">
    <property type="entry name" value="Glycosidases"/>
    <property type="match status" value="1"/>
</dbReference>
<proteinExistence type="predicted"/>
<reference evidence="1 2" key="1">
    <citation type="journal article" name="Front. Microbiol.">
        <title>Sugar Metabolism of the First Thermophilic Planctomycete Thermogutta terrifontis: Comparative Genomic and Transcriptomic Approaches.</title>
        <authorList>
            <person name="Elcheninov A.G."/>
            <person name="Menzel P."/>
            <person name="Gudbergsdottir S.R."/>
            <person name="Slesarev A.I."/>
            <person name="Kadnikov V.V."/>
            <person name="Krogh A."/>
            <person name="Bonch-Osmolovskaya E.A."/>
            <person name="Peng X."/>
            <person name="Kublanov I.V."/>
        </authorList>
    </citation>
    <scope>NUCLEOTIDE SEQUENCE [LARGE SCALE GENOMIC DNA]</scope>
    <source>
        <strain evidence="1 2">R1</strain>
    </source>
</reference>
<name>A0A286RBE0_9BACT</name>
<sequence>MTGKFGMLLKSFLSILLVVTLVLKVPSGAGRLVASESPAVTASRNLIVNGDLERDEDRKPPFGWVMWGAQQYKNPEYYQRDTQIRRSGKASLRIFHPKDTAGYIVTDPESAIRPEPGMAYEISFFARADRPCQGRFMVIGYQSIRPFIDAESPLNAAISLDTQWRQYRFEIRESVDFFAESSRYLILGFQAAGDPRVECTMWVDDVVVIPRRMPAGARLINPATLSITPLPHRLTPGASLDVAADLRQSGRPALKTACGLSFHRLVGFTGFPFDAKGEYNLPGELEMAIRELRLPLSRVYGVGHEPPQKDQPPWSIEMAIDRLALLCRRINLPYEMMVVELEEQSANRKLPPETWAQAVRYARSKGYGFRYWEVSNEPYSQTFSNSVGMGGAFPTSDDYIAHVKAVSAAIRKVDPTAQVGVAIHIGRPRWGNYILKNAAGSYDFAVAHYYGFENAYKSSFEELVLGQNYRVLYRIQQTQALLNAYNPNRRVYQLDTEWGMHSSGPNGERPDYANRNGNIIGVLHRAIRMIYYVREQPLAGASGWQMLGHSRGLGFDILVTDQPSARTMLYWLYYHFIRHVGDSVVEFQGTAPFVTMRGLVGDQQIEGPMTPLLLTTDAQKRQVFCVLANGSWTQEVPCRLLIKNFQGRLAFAKLLSDDDLDRSPLLTSPDNFVRDVSKNWNVEIDSGATQVRGTLPAHSVLFLTLEQSR</sequence>
<gene>
    <name evidence="1" type="ORF">THTE_0655</name>
</gene>
<dbReference type="InterPro" id="IPR008979">
    <property type="entry name" value="Galactose-bd-like_sf"/>
</dbReference>
<dbReference type="Proteomes" id="UP000215086">
    <property type="component" value="Chromosome"/>
</dbReference>
<dbReference type="Gene3D" id="2.60.120.260">
    <property type="entry name" value="Galactose-binding domain-like"/>
    <property type="match status" value="1"/>
</dbReference>
<dbReference type="InterPro" id="IPR017853">
    <property type="entry name" value="GH"/>
</dbReference>
<dbReference type="PANTHER" id="PTHR43576:SF2">
    <property type="entry name" value="INTRACELLULAR EXO-ALPHA-L-ARABINOFURANOSIDASE 2"/>
    <property type="match status" value="1"/>
</dbReference>
<organism evidence="1 2">
    <name type="scientific">Thermogutta terrifontis</name>
    <dbReference type="NCBI Taxonomy" id="1331910"/>
    <lineage>
        <taxon>Bacteria</taxon>
        <taxon>Pseudomonadati</taxon>
        <taxon>Planctomycetota</taxon>
        <taxon>Planctomycetia</taxon>
        <taxon>Pirellulales</taxon>
        <taxon>Thermoguttaceae</taxon>
        <taxon>Thermogutta</taxon>
    </lineage>
</organism>